<dbReference type="SUPFAM" id="SSF109604">
    <property type="entry name" value="HD-domain/PDEase-like"/>
    <property type="match status" value="1"/>
</dbReference>
<dbReference type="Proteomes" id="UP000199413">
    <property type="component" value="Unassembled WGS sequence"/>
</dbReference>
<dbReference type="Gene3D" id="1.10.3210.10">
    <property type="entry name" value="Hypothetical protein af1432"/>
    <property type="match status" value="1"/>
</dbReference>
<dbReference type="PANTHER" id="PTHR35569:SF1">
    <property type="entry name" value="CYANAMIDE HYDRATASE DDI2-RELATED"/>
    <property type="match status" value="1"/>
</dbReference>
<evidence type="ECO:0000313" key="2">
    <source>
        <dbReference type="EMBL" id="SCL14949.1"/>
    </source>
</evidence>
<name>A0A1C6RD35_9ACTN</name>
<dbReference type="InterPro" id="IPR006674">
    <property type="entry name" value="HD_domain"/>
</dbReference>
<dbReference type="OrthoDB" id="8478129at2"/>
<organism evidence="2 3">
    <name type="scientific">Micromonospora rhizosphaerae</name>
    <dbReference type="NCBI Taxonomy" id="568872"/>
    <lineage>
        <taxon>Bacteria</taxon>
        <taxon>Bacillati</taxon>
        <taxon>Actinomycetota</taxon>
        <taxon>Actinomycetes</taxon>
        <taxon>Micromonosporales</taxon>
        <taxon>Micromonosporaceae</taxon>
        <taxon>Micromonospora</taxon>
    </lineage>
</organism>
<dbReference type="STRING" id="568872.GA0070624_0570"/>
<feature type="domain" description="HD" evidence="1">
    <location>
        <begin position="32"/>
        <end position="135"/>
    </location>
</feature>
<keyword evidence="3" id="KW-1185">Reference proteome</keyword>
<dbReference type="PANTHER" id="PTHR35569">
    <property type="entry name" value="CYANAMIDE HYDRATASE DDI2-RELATED"/>
    <property type="match status" value="1"/>
</dbReference>
<sequence>MPESSRLPELPNTPAGTAALSVATRYCSPALLNHSIRSFLWGVMYARAHGIAFDDELYYVSALLHDAGLTELFDSHSLPFEEAGGNLAWVFGVAAGWPEARAARVEHIIVTHMRADVSAAEDAESHLLQVATAWDVAGRRPEKFAEDSRKSVLDRYPRLDFATEFLASFEDQAERKPSSAAAQAIESGGRLRILAHPLDA</sequence>
<proteinExistence type="predicted"/>
<evidence type="ECO:0000259" key="1">
    <source>
        <dbReference type="Pfam" id="PF01966"/>
    </source>
</evidence>
<dbReference type="RefSeq" id="WP_091336400.1">
    <property type="nucleotide sequence ID" value="NZ_FMHV01000002.1"/>
</dbReference>
<reference evidence="3" key="1">
    <citation type="submission" date="2016-06" db="EMBL/GenBank/DDBJ databases">
        <authorList>
            <person name="Varghese N."/>
            <person name="Submissions Spin"/>
        </authorList>
    </citation>
    <scope>NUCLEOTIDE SEQUENCE [LARGE SCALE GENOMIC DNA]</scope>
    <source>
        <strain evidence="3">DSM 45431</strain>
    </source>
</reference>
<protein>
    <recommendedName>
        <fullName evidence="1">HD domain-containing protein</fullName>
    </recommendedName>
</protein>
<dbReference type="Pfam" id="PF01966">
    <property type="entry name" value="HD"/>
    <property type="match status" value="1"/>
</dbReference>
<dbReference type="AlphaFoldDB" id="A0A1C6RD35"/>
<accession>A0A1C6RD35</accession>
<evidence type="ECO:0000313" key="3">
    <source>
        <dbReference type="Proteomes" id="UP000199413"/>
    </source>
</evidence>
<gene>
    <name evidence="2" type="ORF">GA0070624_0570</name>
</gene>
<dbReference type="EMBL" id="FMHV01000002">
    <property type="protein sequence ID" value="SCL14949.1"/>
    <property type="molecule type" value="Genomic_DNA"/>
</dbReference>